<dbReference type="Proteomes" id="UP000186609">
    <property type="component" value="Chromosome"/>
</dbReference>
<dbReference type="Pfam" id="PF01531">
    <property type="entry name" value="Glyco_transf_11"/>
    <property type="match status" value="1"/>
</dbReference>
<dbReference type="OrthoDB" id="9794601at2"/>
<dbReference type="RefSeq" id="WP_076202626.1">
    <property type="nucleotide sequence ID" value="NZ_CP019236.1"/>
</dbReference>
<dbReference type="GO" id="GO:0005975">
    <property type="term" value="P:carbohydrate metabolic process"/>
    <property type="evidence" value="ECO:0007669"/>
    <property type="project" value="InterPro"/>
</dbReference>
<evidence type="ECO:0000256" key="2">
    <source>
        <dbReference type="ARBA" id="ARBA00022679"/>
    </source>
</evidence>
<keyword evidence="4" id="KW-1185">Reference proteome</keyword>
<organism evidence="3 4">
    <name type="scientific">Rhodoferax koreensis</name>
    <dbReference type="NCBI Taxonomy" id="1842727"/>
    <lineage>
        <taxon>Bacteria</taxon>
        <taxon>Pseudomonadati</taxon>
        <taxon>Pseudomonadota</taxon>
        <taxon>Betaproteobacteria</taxon>
        <taxon>Burkholderiales</taxon>
        <taxon>Comamonadaceae</taxon>
        <taxon>Rhodoferax</taxon>
    </lineage>
</organism>
<reference evidence="3 4" key="1">
    <citation type="submission" date="2017-01" db="EMBL/GenBank/DDBJ databases">
        <authorList>
            <person name="Mah S.A."/>
            <person name="Swanson W.J."/>
            <person name="Moy G.W."/>
            <person name="Vacquier V.D."/>
        </authorList>
    </citation>
    <scope>NUCLEOTIDE SEQUENCE [LARGE SCALE GENOMIC DNA]</scope>
    <source>
        <strain evidence="3 4">DCY110</strain>
    </source>
</reference>
<protein>
    <recommendedName>
        <fullName evidence="5">Alpha-1,2-fucosyltransferase</fullName>
    </recommendedName>
</protein>
<dbReference type="InterPro" id="IPR002516">
    <property type="entry name" value="Glyco_trans_11"/>
</dbReference>
<dbReference type="AlphaFoldDB" id="A0A1P8K1G0"/>
<evidence type="ECO:0000313" key="3">
    <source>
        <dbReference type="EMBL" id="APW39840.1"/>
    </source>
</evidence>
<dbReference type="GO" id="GO:0016020">
    <property type="term" value="C:membrane"/>
    <property type="evidence" value="ECO:0007669"/>
    <property type="project" value="InterPro"/>
</dbReference>
<evidence type="ECO:0000313" key="4">
    <source>
        <dbReference type="Proteomes" id="UP000186609"/>
    </source>
</evidence>
<keyword evidence="2" id="KW-0808">Transferase</keyword>
<dbReference type="GO" id="GO:0008107">
    <property type="term" value="F:galactoside 2-alpha-L-fucosyltransferase activity"/>
    <property type="evidence" value="ECO:0007669"/>
    <property type="project" value="InterPro"/>
</dbReference>
<dbReference type="STRING" id="1842727.RD110_23730"/>
<dbReference type="PANTHER" id="PTHR11927">
    <property type="entry name" value="GALACTOSIDE 2-L-FUCOSYLTRANSFERASE"/>
    <property type="match status" value="1"/>
</dbReference>
<accession>A0A1P8K1G0</accession>
<gene>
    <name evidence="3" type="ORF">RD110_23730</name>
</gene>
<sequence>MIAFSKLGTLGRLGNQLFQYAFLRTTARRLGVPFYCPPWQGDEIFELNDASERATTCEPMKHRFVEPYANTGFNPHALQIVDETEMQGYFQTPKYFDERSVKQWFRFKPEPVAAVAQKYASLDFANSVGLHLRLGDFVTTFANFFYVATPDYYRKAVERVPHKQNVIVFSDDIAGARAILKDLGRPLVFIEDNAAHEDLYLQTLCRDFICSPSTYSWWGAWLNAYPDKTIIAPAEGLFRPGSPLNNKEFWPPEWPKIKALRGLRDHHFIFTREKKLVHKLRRAIEITKGSFDRK</sequence>
<dbReference type="KEGG" id="rhy:RD110_23730"/>
<dbReference type="EMBL" id="CP019236">
    <property type="protein sequence ID" value="APW39840.1"/>
    <property type="molecule type" value="Genomic_DNA"/>
</dbReference>
<evidence type="ECO:0008006" key="5">
    <source>
        <dbReference type="Google" id="ProtNLM"/>
    </source>
</evidence>
<keyword evidence="1" id="KW-0328">Glycosyltransferase</keyword>
<evidence type="ECO:0000256" key="1">
    <source>
        <dbReference type="ARBA" id="ARBA00022676"/>
    </source>
</evidence>
<dbReference type="CDD" id="cd11301">
    <property type="entry name" value="Fut1_Fut2_like"/>
    <property type="match status" value="1"/>
</dbReference>
<name>A0A1P8K1G0_9BURK</name>
<dbReference type="PANTHER" id="PTHR11927:SF9">
    <property type="entry name" value="L-FUCOSYLTRANSFERASE"/>
    <property type="match status" value="1"/>
</dbReference>
<proteinExistence type="predicted"/>